<evidence type="ECO:0000313" key="7">
    <source>
        <dbReference type="Proteomes" id="UP000319383"/>
    </source>
</evidence>
<feature type="domain" description="UspA" evidence="5">
    <location>
        <begin position="19"/>
        <end position="153"/>
    </location>
</feature>
<evidence type="ECO:0000256" key="4">
    <source>
        <dbReference type="ARBA" id="ARBA00037131"/>
    </source>
</evidence>
<protein>
    <submittedName>
        <fullName evidence="6">Universal stress protein E</fullName>
    </submittedName>
</protein>
<comment type="similarity">
    <text evidence="2">Belongs to the universal stress protein A family.</text>
</comment>
<keyword evidence="7" id="KW-1185">Reference proteome</keyword>
<keyword evidence="3" id="KW-0963">Cytoplasm</keyword>
<dbReference type="PANTHER" id="PTHR47892">
    <property type="entry name" value="UNIVERSAL STRESS PROTEIN E"/>
    <property type="match status" value="1"/>
</dbReference>
<evidence type="ECO:0000256" key="1">
    <source>
        <dbReference type="ARBA" id="ARBA00004496"/>
    </source>
</evidence>
<evidence type="ECO:0000259" key="5">
    <source>
        <dbReference type="Pfam" id="PF00582"/>
    </source>
</evidence>
<proteinExistence type="inferred from homology"/>
<dbReference type="RefSeq" id="WP_197534314.1">
    <property type="nucleotide sequence ID" value="NZ_CP036276.1"/>
</dbReference>
<reference evidence="6 7" key="1">
    <citation type="submission" date="2019-02" db="EMBL/GenBank/DDBJ databases">
        <title>Deep-cultivation of Planctomycetes and their phenomic and genomic characterization uncovers novel biology.</title>
        <authorList>
            <person name="Wiegand S."/>
            <person name="Jogler M."/>
            <person name="Boedeker C."/>
            <person name="Pinto D."/>
            <person name="Vollmers J."/>
            <person name="Rivas-Marin E."/>
            <person name="Kohn T."/>
            <person name="Peeters S.H."/>
            <person name="Heuer A."/>
            <person name="Rast P."/>
            <person name="Oberbeckmann S."/>
            <person name="Bunk B."/>
            <person name="Jeske O."/>
            <person name="Meyerdierks A."/>
            <person name="Storesund J.E."/>
            <person name="Kallscheuer N."/>
            <person name="Luecker S."/>
            <person name="Lage O.M."/>
            <person name="Pohl T."/>
            <person name="Merkel B.J."/>
            <person name="Hornburger P."/>
            <person name="Mueller R.-W."/>
            <person name="Bruemmer F."/>
            <person name="Labrenz M."/>
            <person name="Spormann A.M."/>
            <person name="Op den Camp H."/>
            <person name="Overmann J."/>
            <person name="Amann R."/>
            <person name="Jetten M.S.M."/>
            <person name="Mascher T."/>
            <person name="Medema M.H."/>
            <person name="Devos D.P."/>
            <person name="Kaster A.-K."/>
            <person name="Ovreas L."/>
            <person name="Rohde M."/>
            <person name="Galperin M.Y."/>
            <person name="Jogler C."/>
        </authorList>
    </citation>
    <scope>NUCLEOTIDE SEQUENCE [LARGE SCALE GENOMIC DNA]</scope>
    <source>
        <strain evidence="6 7">Mal52</strain>
    </source>
</reference>
<gene>
    <name evidence="6" type="primary">uspE_2</name>
    <name evidence="6" type="ORF">Mal52_39460</name>
</gene>
<feature type="domain" description="UspA" evidence="5">
    <location>
        <begin position="161"/>
        <end position="305"/>
    </location>
</feature>
<dbReference type="CDD" id="cd00293">
    <property type="entry name" value="USP-like"/>
    <property type="match status" value="1"/>
</dbReference>
<dbReference type="EMBL" id="CP036276">
    <property type="protein sequence ID" value="QDU45452.1"/>
    <property type="molecule type" value="Genomic_DNA"/>
</dbReference>
<dbReference type="SUPFAM" id="SSF52402">
    <property type="entry name" value="Adenine nucleotide alpha hydrolases-like"/>
    <property type="match status" value="2"/>
</dbReference>
<dbReference type="InterPro" id="IPR006015">
    <property type="entry name" value="Universal_stress_UspA"/>
</dbReference>
<dbReference type="Gene3D" id="3.40.50.12370">
    <property type="match status" value="1"/>
</dbReference>
<evidence type="ECO:0000256" key="2">
    <source>
        <dbReference type="ARBA" id="ARBA00008791"/>
    </source>
</evidence>
<comment type="subcellular location">
    <subcellularLocation>
        <location evidence="1">Cytoplasm</location>
    </subcellularLocation>
</comment>
<dbReference type="GO" id="GO:0005737">
    <property type="term" value="C:cytoplasm"/>
    <property type="evidence" value="ECO:0007669"/>
    <property type="project" value="UniProtKB-SubCell"/>
</dbReference>
<organism evidence="6 7">
    <name type="scientific">Symmachiella dynata</name>
    <dbReference type="NCBI Taxonomy" id="2527995"/>
    <lineage>
        <taxon>Bacteria</taxon>
        <taxon>Pseudomonadati</taxon>
        <taxon>Planctomycetota</taxon>
        <taxon>Planctomycetia</taxon>
        <taxon>Planctomycetales</taxon>
        <taxon>Planctomycetaceae</taxon>
        <taxon>Symmachiella</taxon>
    </lineage>
</organism>
<dbReference type="Pfam" id="PF00582">
    <property type="entry name" value="Usp"/>
    <property type="match status" value="2"/>
</dbReference>
<dbReference type="KEGG" id="sdyn:Mal52_39460"/>
<dbReference type="AlphaFoldDB" id="A0A517ZSI0"/>
<dbReference type="PRINTS" id="PR01438">
    <property type="entry name" value="UNVRSLSTRESS"/>
</dbReference>
<sequence length="316" mass="34655">MTQVQSILVGIDLSKADRLVAADISSSNRHAIDKALWLAEHTGAKLTFLSALELSAHTQHLIQQDPRNFSDVDDAALGVLNEFVEQAEQQGIKADCRLAYGAAWHEIITEVLARPYDIVIIGTRNLSSVKRMLMGSTAMKLLRYCPCPVWVTKAESETDTKSILVATDLTAVGERSVQIGVDLAKAEEAALHVVHAVEYPLERPLRLSQTPPEEIQKYREDVRTKAEETLKQQLENDGVESLAKPPQVHLSDDVPESAIIDLIKSHNIDLVVMGTVARAGLTRFLVGNTAERILPELPCSVLAVKPADFVCPVTTE</sequence>
<evidence type="ECO:0000313" key="6">
    <source>
        <dbReference type="EMBL" id="QDU45452.1"/>
    </source>
</evidence>
<dbReference type="InterPro" id="IPR006016">
    <property type="entry name" value="UspA"/>
</dbReference>
<name>A0A517ZSI0_9PLAN</name>
<dbReference type="PANTHER" id="PTHR47892:SF1">
    <property type="entry name" value="UNIVERSAL STRESS PROTEIN E"/>
    <property type="match status" value="1"/>
</dbReference>
<evidence type="ECO:0000256" key="3">
    <source>
        <dbReference type="ARBA" id="ARBA00022490"/>
    </source>
</evidence>
<accession>A0A517ZSI0</accession>
<comment type="function">
    <text evidence="4">Required for resistance to DNA-damaging agents.</text>
</comment>
<dbReference type="Proteomes" id="UP000319383">
    <property type="component" value="Chromosome"/>
</dbReference>